<organism evidence="1 2">
    <name type="scientific">Taxus chinensis</name>
    <name type="common">Chinese yew</name>
    <name type="synonym">Taxus wallichiana var. chinensis</name>
    <dbReference type="NCBI Taxonomy" id="29808"/>
    <lineage>
        <taxon>Eukaryota</taxon>
        <taxon>Viridiplantae</taxon>
        <taxon>Streptophyta</taxon>
        <taxon>Embryophyta</taxon>
        <taxon>Tracheophyta</taxon>
        <taxon>Spermatophyta</taxon>
        <taxon>Pinopsida</taxon>
        <taxon>Pinidae</taxon>
        <taxon>Conifers II</taxon>
        <taxon>Cupressales</taxon>
        <taxon>Taxaceae</taxon>
        <taxon>Taxus</taxon>
    </lineage>
</organism>
<accession>A0AA38GUC6</accession>
<evidence type="ECO:0000313" key="2">
    <source>
        <dbReference type="Proteomes" id="UP000824469"/>
    </source>
</evidence>
<proteinExistence type="predicted"/>
<feature type="non-terminal residue" evidence="1">
    <location>
        <position position="50"/>
    </location>
</feature>
<evidence type="ECO:0000313" key="1">
    <source>
        <dbReference type="EMBL" id="KAH9329116.1"/>
    </source>
</evidence>
<name>A0AA38GUC6_TAXCH</name>
<protein>
    <submittedName>
        <fullName evidence="1">Uncharacterized protein</fullName>
    </submittedName>
</protein>
<reference evidence="1 2" key="1">
    <citation type="journal article" date="2021" name="Nat. Plants">
        <title>The Taxus genome provides insights into paclitaxel biosynthesis.</title>
        <authorList>
            <person name="Xiong X."/>
            <person name="Gou J."/>
            <person name="Liao Q."/>
            <person name="Li Y."/>
            <person name="Zhou Q."/>
            <person name="Bi G."/>
            <person name="Li C."/>
            <person name="Du R."/>
            <person name="Wang X."/>
            <person name="Sun T."/>
            <person name="Guo L."/>
            <person name="Liang H."/>
            <person name="Lu P."/>
            <person name="Wu Y."/>
            <person name="Zhang Z."/>
            <person name="Ro D.K."/>
            <person name="Shang Y."/>
            <person name="Huang S."/>
            <person name="Yan J."/>
        </authorList>
    </citation>
    <scope>NUCLEOTIDE SEQUENCE [LARGE SCALE GENOMIC DNA]</scope>
    <source>
        <strain evidence="1">Ta-2019</strain>
    </source>
</reference>
<gene>
    <name evidence="1" type="ORF">KI387_001224</name>
</gene>
<dbReference type="AlphaFoldDB" id="A0AA38GUC6"/>
<dbReference type="EMBL" id="JAHRHJ020000001">
    <property type="protein sequence ID" value="KAH9329116.1"/>
    <property type="molecule type" value="Genomic_DNA"/>
</dbReference>
<comment type="caution">
    <text evidence="1">The sequence shown here is derived from an EMBL/GenBank/DDBJ whole genome shotgun (WGS) entry which is preliminary data.</text>
</comment>
<dbReference type="Proteomes" id="UP000824469">
    <property type="component" value="Unassembled WGS sequence"/>
</dbReference>
<keyword evidence="2" id="KW-1185">Reference proteome</keyword>
<sequence length="50" mass="6126">LRISLQGILDEDDYREARLSQIESLDEARLDAEQRHRVYVDWMCRQYNKK</sequence>
<feature type="non-terminal residue" evidence="1">
    <location>
        <position position="1"/>
    </location>
</feature>